<keyword evidence="3" id="KW-0963">Cytoplasm</keyword>
<evidence type="ECO:0000256" key="8">
    <source>
        <dbReference type="ARBA" id="ARBA00023211"/>
    </source>
</evidence>
<dbReference type="CDD" id="cd02537">
    <property type="entry name" value="GT8_Glycogenin"/>
    <property type="match status" value="1"/>
</dbReference>
<proteinExistence type="evidence at transcript level"/>
<keyword evidence="8" id="KW-0464">Manganese</keyword>
<dbReference type="GO" id="GO:0005737">
    <property type="term" value="C:cytoplasm"/>
    <property type="evidence" value="ECO:0007669"/>
    <property type="project" value="UniProtKB-SubCell"/>
</dbReference>
<evidence type="ECO:0000256" key="6">
    <source>
        <dbReference type="ARBA" id="ARBA00023056"/>
    </source>
</evidence>
<feature type="compositionally biased region" description="Basic and acidic residues" evidence="14">
    <location>
        <begin position="342"/>
        <end position="356"/>
    </location>
</feature>
<comment type="catalytic activity">
    <reaction evidence="12">
        <text>L-tyrosyl-[glycogenin] + UDP-alpha-D-glucose = alpha-D-glucosyl-L-tyrosyl-[glycogenin] + UDP + H(+)</text>
        <dbReference type="Rhea" id="RHEA:23360"/>
        <dbReference type="Rhea" id="RHEA-COMP:14604"/>
        <dbReference type="Rhea" id="RHEA-COMP:14605"/>
        <dbReference type="ChEBI" id="CHEBI:15378"/>
        <dbReference type="ChEBI" id="CHEBI:46858"/>
        <dbReference type="ChEBI" id="CHEBI:58223"/>
        <dbReference type="ChEBI" id="CHEBI:58885"/>
        <dbReference type="ChEBI" id="CHEBI:140573"/>
        <dbReference type="EC" id="2.4.1.186"/>
    </reaction>
</comment>
<accession>C1BPY9</accession>
<organism evidence="15">
    <name type="scientific">Caligus rogercresseyi</name>
    <name type="common">Sea louse</name>
    <dbReference type="NCBI Taxonomy" id="217165"/>
    <lineage>
        <taxon>Eukaryota</taxon>
        <taxon>Metazoa</taxon>
        <taxon>Ecdysozoa</taxon>
        <taxon>Arthropoda</taxon>
        <taxon>Crustacea</taxon>
        <taxon>Multicrustacea</taxon>
        <taxon>Hexanauplia</taxon>
        <taxon>Copepoda</taxon>
        <taxon>Siphonostomatoida</taxon>
        <taxon>Caligidae</taxon>
        <taxon>Caligus</taxon>
    </lineage>
</organism>
<evidence type="ECO:0000313" key="15">
    <source>
        <dbReference type="EMBL" id="ACO11092.1"/>
    </source>
</evidence>
<dbReference type="EMBL" id="BT076668">
    <property type="protein sequence ID" value="ACO11092.1"/>
    <property type="molecule type" value="mRNA"/>
</dbReference>
<dbReference type="GO" id="GO:0005978">
    <property type="term" value="P:glycogen biosynthetic process"/>
    <property type="evidence" value="ECO:0007669"/>
    <property type="project" value="UniProtKB-KW"/>
</dbReference>
<name>C1BPY9_CALRO</name>
<feature type="region of interest" description="Disordered" evidence="14">
    <location>
        <begin position="334"/>
        <end position="362"/>
    </location>
</feature>
<comment type="subcellular location">
    <subcellularLocation>
        <location evidence="2">Cytoplasm</location>
    </subcellularLocation>
</comment>
<comment type="similarity">
    <text evidence="9">Belongs to the glycosyltransferase 8 family. Glycogenin subfamily.</text>
</comment>
<dbReference type="EC" id="2.4.1.186" evidence="10"/>
<keyword evidence="6" id="KW-0320">Glycogen biosynthesis</keyword>
<dbReference type="InterPro" id="IPR029044">
    <property type="entry name" value="Nucleotide-diphossugar_trans"/>
</dbReference>
<evidence type="ECO:0000256" key="14">
    <source>
        <dbReference type="SAM" id="MobiDB-lite"/>
    </source>
</evidence>
<dbReference type="AlphaFoldDB" id="C1BPY9"/>
<evidence type="ECO:0000256" key="1">
    <source>
        <dbReference type="ARBA" id="ARBA00001936"/>
    </source>
</evidence>
<evidence type="ECO:0000256" key="9">
    <source>
        <dbReference type="ARBA" id="ARBA00038162"/>
    </source>
</evidence>
<comment type="function">
    <text evidence="13">Self-glucosylating initiator of glycogen synthesis. It catalyzes the formation of a short alpha (1,4)-glucosyl chain covalently attached via a glucose 1-O-tyrosyl linkage to internal tyrosine residues and these chains act as primers for the elongation reaction catalyzed by glycogen synthase.</text>
</comment>
<dbReference type="Gene3D" id="3.90.550.10">
    <property type="entry name" value="Spore Coat Polysaccharide Biosynthesis Protein SpsA, Chain A"/>
    <property type="match status" value="1"/>
</dbReference>
<keyword evidence="5" id="KW-0479">Metal-binding</keyword>
<evidence type="ECO:0000256" key="3">
    <source>
        <dbReference type="ARBA" id="ARBA00022490"/>
    </source>
</evidence>
<dbReference type="GO" id="GO:0046872">
    <property type="term" value="F:metal ion binding"/>
    <property type="evidence" value="ECO:0007669"/>
    <property type="project" value="UniProtKB-KW"/>
</dbReference>
<sequence length="362" mass="40905">MGEEVGKVNEEAWVTLATNETYAIGALVLAHSLKKVGTQRKLAILVTKSLESKTMRKALEETFDVVQDVEEMDSFDAVNLKLLQRPELGITFTKLHCWCLTQFSKCVFLDADTFVMKFCDELFDRKELSAAPDAGWPDCFNSGVFVFKPSVETFESLVAFAQKEGSFDGGDQGLLNSYFDTWATQDIETHLPFVYNMCATATYTYLPAYKKFGESVKIVHFIGMSKPWDAQRDSQSGRPISRAQDSHAGDHLEKWWSIYEAHVKPILQHDVSLIGSFSSQHPSLVHENNPSAISASQNARLVCPPKDNRLSWEKGCPDYMGTASFDKILERINTTLLEEEPESKKEEEPESKKEEEQREDES</sequence>
<dbReference type="Pfam" id="PF01501">
    <property type="entry name" value="Glyco_transf_8"/>
    <property type="match status" value="2"/>
</dbReference>
<evidence type="ECO:0000256" key="5">
    <source>
        <dbReference type="ARBA" id="ARBA00022723"/>
    </source>
</evidence>
<evidence type="ECO:0000256" key="2">
    <source>
        <dbReference type="ARBA" id="ARBA00004496"/>
    </source>
</evidence>
<dbReference type="InterPro" id="IPR050587">
    <property type="entry name" value="GNT1/Glycosyltrans_8"/>
</dbReference>
<evidence type="ECO:0000256" key="13">
    <source>
        <dbReference type="ARBA" id="ARBA00057883"/>
    </source>
</evidence>
<dbReference type="InterPro" id="IPR002495">
    <property type="entry name" value="Glyco_trans_8"/>
</dbReference>
<evidence type="ECO:0000256" key="4">
    <source>
        <dbReference type="ARBA" id="ARBA00022679"/>
    </source>
</evidence>
<dbReference type="SUPFAM" id="SSF53448">
    <property type="entry name" value="Nucleotide-diphospho-sugar transferases"/>
    <property type="match status" value="1"/>
</dbReference>
<evidence type="ECO:0000256" key="10">
    <source>
        <dbReference type="ARBA" id="ARBA00038934"/>
    </source>
</evidence>
<dbReference type="PANTHER" id="PTHR11183">
    <property type="entry name" value="GLYCOGENIN SUBFAMILY MEMBER"/>
    <property type="match status" value="1"/>
</dbReference>
<protein>
    <recommendedName>
        <fullName evidence="10">glycogenin glucosyltransferase</fullName>
        <ecNumber evidence="10">2.4.1.186</ecNumber>
    </recommendedName>
</protein>
<evidence type="ECO:0000256" key="12">
    <source>
        <dbReference type="ARBA" id="ARBA00052293"/>
    </source>
</evidence>
<reference evidence="15" key="1">
    <citation type="submission" date="2009-03" db="EMBL/GenBank/DDBJ databases">
        <title>Caligus rogercresseyi ESTs and full-length cDNAs.</title>
        <authorList>
            <person name="Yasuike M."/>
            <person name="von Schalburg K."/>
            <person name="Cooper G."/>
            <person name="Leong J."/>
            <person name="Jones S.R.M."/>
            <person name="Koop B.F."/>
        </authorList>
    </citation>
    <scope>NUCLEOTIDE SEQUENCE</scope>
    <source>
        <tissue evidence="15">Whole tissue</tissue>
    </source>
</reference>
<keyword evidence="4" id="KW-0808">Transferase</keyword>
<dbReference type="GO" id="GO:0008466">
    <property type="term" value="F:glycogenin glucosyltransferase activity"/>
    <property type="evidence" value="ECO:0007669"/>
    <property type="project" value="UniProtKB-EC"/>
</dbReference>
<keyword evidence="7" id="KW-0325">Glycoprotein</keyword>
<evidence type="ECO:0000256" key="7">
    <source>
        <dbReference type="ARBA" id="ARBA00023180"/>
    </source>
</evidence>
<gene>
    <name evidence="15" type="primary">GLYG</name>
</gene>
<comment type="catalytic activity">
    <reaction evidence="11">
        <text>[1,4-alpha-D-glucosyl](n)-L-tyrosyl-[glycogenin] + UDP-alpha-D-glucose = [1,4-alpha-D-glucosyl](n+1)-L-tyrosyl-[glycogenin] + UDP + H(+)</text>
        <dbReference type="Rhea" id="RHEA:56560"/>
        <dbReference type="Rhea" id="RHEA-COMP:14606"/>
        <dbReference type="Rhea" id="RHEA-COMP:14607"/>
        <dbReference type="ChEBI" id="CHEBI:15378"/>
        <dbReference type="ChEBI" id="CHEBI:58223"/>
        <dbReference type="ChEBI" id="CHEBI:58885"/>
        <dbReference type="ChEBI" id="CHEBI:140574"/>
        <dbReference type="EC" id="2.4.1.186"/>
    </reaction>
</comment>
<evidence type="ECO:0000256" key="11">
    <source>
        <dbReference type="ARBA" id="ARBA00050886"/>
    </source>
</evidence>
<dbReference type="FunFam" id="3.90.550.10:FF:000092">
    <property type="entry name" value="Glycogenin 2"/>
    <property type="match status" value="1"/>
</dbReference>
<comment type="cofactor">
    <cofactor evidence="1">
        <name>Mn(2+)</name>
        <dbReference type="ChEBI" id="CHEBI:29035"/>
    </cofactor>
</comment>